<dbReference type="Gene3D" id="2.40.30.110">
    <property type="entry name" value="Aminomethyltransferase beta-barrel domains"/>
    <property type="match status" value="1"/>
</dbReference>
<dbReference type="FunFam" id="4.10.1250.10:FF:000001">
    <property type="entry name" value="Aminomethyltransferase"/>
    <property type="match status" value="1"/>
</dbReference>
<evidence type="ECO:0000256" key="5">
    <source>
        <dbReference type="ARBA" id="ARBA00031395"/>
    </source>
</evidence>
<proteinExistence type="inferred from homology"/>
<dbReference type="AlphaFoldDB" id="A0A937X9B0"/>
<feature type="binding site" evidence="8">
    <location>
        <position position="198"/>
    </location>
    <ligand>
        <name>substrate</name>
    </ligand>
</feature>
<evidence type="ECO:0000256" key="3">
    <source>
        <dbReference type="ARBA" id="ARBA00022576"/>
    </source>
</evidence>
<dbReference type="EC" id="2.1.2.10" evidence="2 7"/>
<evidence type="ECO:0000256" key="2">
    <source>
        <dbReference type="ARBA" id="ARBA00012616"/>
    </source>
</evidence>
<evidence type="ECO:0000256" key="1">
    <source>
        <dbReference type="ARBA" id="ARBA00008609"/>
    </source>
</evidence>
<dbReference type="GO" id="GO:0005960">
    <property type="term" value="C:glycine cleavage complex"/>
    <property type="evidence" value="ECO:0007669"/>
    <property type="project" value="InterPro"/>
</dbReference>
<comment type="similarity">
    <text evidence="1 7">Belongs to the GcvT family.</text>
</comment>
<evidence type="ECO:0000256" key="6">
    <source>
        <dbReference type="ARBA" id="ARBA00047665"/>
    </source>
</evidence>
<dbReference type="PANTHER" id="PTHR43757:SF2">
    <property type="entry name" value="AMINOMETHYLTRANSFERASE, MITOCHONDRIAL"/>
    <property type="match status" value="1"/>
</dbReference>
<reference evidence="11" key="1">
    <citation type="submission" date="2019-03" db="EMBL/GenBank/DDBJ databases">
        <title>Lake Tanganyika Metagenome-Assembled Genomes (MAGs).</title>
        <authorList>
            <person name="Tran P."/>
        </authorList>
    </citation>
    <scope>NUCLEOTIDE SEQUENCE</scope>
    <source>
        <strain evidence="11">M_DeepCast_400m_m2_100</strain>
    </source>
</reference>
<evidence type="ECO:0000313" key="11">
    <source>
        <dbReference type="EMBL" id="MBM3316227.1"/>
    </source>
</evidence>
<protein>
    <recommendedName>
        <fullName evidence="2 7">Aminomethyltransferase</fullName>
        <ecNumber evidence="2 7">2.1.2.10</ecNumber>
    </recommendedName>
    <alternativeName>
        <fullName evidence="5 7">Glycine cleavage system T protein</fullName>
    </alternativeName>
</protein>
<dbReference type="Gene3D" id="4.10.1250.10">
    <property type="entry name" value="Aminomethyltransferase fragment"/>
    <property type="match status" value="1"/>
</dbReference>
<evidence type="ECO:0000256" key="7">
    <source>
        <dbReference type="HAMAP-Rule" id="MF_00259"/>
    </source>
</evidence>
<dbReference type="Pfam" id="PF01571">
    <property type="entry name" value="GCV_T"/>
    <property type="match status" value="1"/>
</dbReference>
<feature type="domain" description="Aminomethyltransferase C-terminal" evidence="10">
    <location>
        <begin position="284"/>
        <end position="362"/>
    </location>
</feature>
<dbReference type="Proteomes" id="UP000748308">
    <property type="component" value="Unassembled WGS sequence"/>
</dbReference>
<dbReference type="PIRSF" id="PIRSF006487">
    <property type="entry name" value="GcvT"/>
    <property type="match status" value="1"/>
</dbReference>
<dbReference type="NCBIfam" id="TIGR00528">
    <property type="entry name" value="gcvT"/>
    <property type="match status" value="1"/>
</dbReference>
<dbReference type="InterPro" id="IPR029043">
    <property type="entry name" value="GcvT/YgfZ_C"/>
</dbReference>
<sequence>MAAELRRTPFHAFHRDRGGRLVPFAGWEMPVQFPGGVIHEHLLVRRAAGMFDVAHMGRFFLRGPGALAYANRLITNNLEKLAPGQLLYSALCHEQGGMIDDLTVYRLDEGALIVANAANAAKVSDWIAAHKPAGVEFEDATERLAQIALQGPRAEAVLRSPLADAVREVGYYRYTRLRWEGEELLISRNGYTGEDGFEIYVPAAAAPGLWERLLEWGAAEGVEPIGLGARDSLRMEVNYALYGNELGPDITPLEAGLRWVVKMKDHDFIGREALQRRQEAGLTRALVGFEVEGKRLPRHGHPILAGGREAGVVTSGGYCPSLDRGMGMGFVTPDLQEVGTAIEIDARGARLAARVVERPFYKQGSVRRA</sequence>
<dbReference type="GO" id="GO:0004047">
    <property type="term" value="F:aminomethyltransferase activity"/>
    <property type="evidence" value="ECO:0007669"/>
    <property type="project" value="UniProtKB-UniRule"/>
</dbReference>
<comment type="caution">
    <text evidence="11">The sequence shown here is derived from an EMBL/GenBank/DDBJ whole genome shotgun (WGS) entry which is preliminary data.</text>
</comment>
<dbReference type="PANTHER" id="PTHR43757">
    <property type="entry name" value="AMINOMETHYLTRANSFERASE"/>
    <property type="match status" value="1"/>
</dbReference>
<comment type="subunit">
    <text evidence="7">The glycine cleavage system is composed of four proteins: P, T, L and H.</text>
</comment>
<name>A0A937X9B0_UNCEI</name>
<keyword evidence="4 7" id="KW-0808">Transferase</keyword>
<evidence type="ECO:0000256" key="8">
    <source>
        <dbReference type="PIRSR" id="PIRSR006487-1"/>
    </source>
</evidence>
<dbReference type="Gene3D" id="3.30.1360.120">
    <property type="entry name" value="Probable tRNA modification gtpase trme, domain 1"/>
    <property type="match status" value="1"/>
</dbReference>
<dbReference type="EMBL" id="VGIY01000001">
    <property type="protein sequence ID" value="MBM3316227.1"/>
    <property type="molecule type" value="Genomic_DNA"/>
</dbReference>
<evidence type="ECO:0000313" key="12">
    <source>
        <dbReference type="Proteomes" id="UP000748308"/>
    </source>
</evidence>
<dbReference type="GO" id="GO:0008483">
    <property type="term" value="F:transaminase activity"/>
    <property type="evidence" value="ECO:0007669"/>
    <property type="project" value="UniProtKB-KW"/>
</dbReference>
<dbReference type="SUPFAM" id="SSF101790">
    <property type="entry name" value="Aminomethyltransferase beta-barrel domain"/>
    <property type="match status" value="1"/>
</dbReference>
<accession>A0A937X9B0</accession>
<dbReference type="NCBIfam" id="NF001567">
    <property type="entry name" value="PRK00389.1"/>
    <property type="match status" value="1"/>
</dbReference>
<evidence type="ECO:0000259" key="10">
    <source>
        <dbReference type="Pfam" id="PF08669"/>
    </source>
</evidence>
<dbReference type="GO" id="GO:0019464">
    <property type="term" value="P:glycine decarboxylation via glycine cleavage system"/>
    <property type="evidence" value="ECO:0007669"/>
    <property type="project" value="UniProtKB-UniRule"/>
</dbReference>
<dbReference type="InterPro" id="IPR022903">
    <property type="entry name" value="GcvT_bac"/>
</dbReference>
<dbReference type="InterPro" id="IPR006222">
    <property type="entry name" value="GCVT_N"/>
</dbReference>
<dbReference type="SUPFAM" id="SSF103025">
    <property type="entry name" value="Folate-binding domain"/>
    <property type="match status" value="1"/>
</dbReference>
<gene>
    <name evidence="7 11" type="primary">gcvT</name>
    <name evidence="11" type="ORF">FJY75_00070</name>
</gene>
<dbReference type="Gene3D" id="3.30.70.1400">
    <property type="entry name" value="Aminomethyltransferase beta-barrel domains"/>
    <property type="match status" value="1"/>
</dbReference>
<organism evidence="11 12">
    <name type="scientific">Eiseniibacteriota bacterium</name>
    <dbReference type="NCBI Taxonomy" id="2212470"/>
    <lineage>
        <taxon>Bacteria</taxon>
        <taxon>Candidatus Eiseniibacteriota</taxon>
    </lineage>
</organism>
<dbReference type="InterPro" id="IPR027266">
    <property type="entry name" value="TrmE/GcvT-like"/>
</dbReference>
<dbReference type="InterPro" id="IPR006223">
    <property type="entry name" value="GcvT"/>
</dbReference>
<dbReference type="Pfam" id="PF08669">
    <property type="entry name" value="GCV_T_C"/>
    <property type="match status" value="1"/>
</dbReference>
<dbReference type="GO" id="GO:0005829">
    <property type="term" value="C:cytosol"/>
    <property type="evidence" value="ECO:0007669"/>
    <property type="project" value="TreeGrafter"/>
</dbReference>
<comment type="catalytic activity">
    <reaction evidence="6 7">
        <text>N(6)-[(R)-S(8)-aminomethyldihydrolipoyl]-L-lysyl-[protein] + (6S)-5,6,7,8-tetrahydrofolate = N(6)-[(R)-dihydrolipoyl]-L-lysyl-[protein] + (6R)-5,10-methylene-5,6,7,8-tetrahydrofolate + NH4(+)</text>
        <dbReference type="Rhea" id="RHEA:16945"/>
        <dbReference type="Rhea" id="RHEA-COMP:10475"/>
        <dbReference type="Rhea" id="RHEA-COMP:10492"/>
        <dbReference type="ChEBI" id="CHEBI:15636"/>
        <dbReference type="ChEBI" id="CHEBI:28938"/>
        <dbReference type="ChEBI" id="CHEBI:57453"/>
        <dbReference type="ChEBI" id="CHEBI:83100"/>
        <dbReference type="ChEBI" id="CHEBI:83143"/>
        <dbReference type="EC" id="2.1.2.10"/>
    </reaction>
</comment>
<evidence type="ECO:0000256" key="4">
    <source>
        <dbReference type="ARBA" id="ARBA00022679"/>
    </source>
</evidence>
<dbReference type="InterPro" id="IPR013977">
    <property type="entry name" value="GcvT_C"/>
</dbReference>
<dbReference type="InterPro" id="IPR028896">
    <property type="entry name" value="GcvT/YgfZ/DmdA"/>
</dbReference>
<dbReference type="HAMAP" id="MF_00259">
    <property type="entry name" value="GcvT"/>
    <property type="match status" value="1"/>
</dbReference>
<keyword evidence="3 7" id="KW-0032">Aminotransferase</keyword>
<feature type="domain" description="GCVT N-terminal" evidence="9">
    <location>
        <begin position="10"/>
        <end position="264"/>
    </location>
</feature>
<comment type="function">
    <text evidence="7">The glycine cleavage system catalyzes the degradation of glycine.</text>
</comment>
<evidence type="ECO:0000259" key="9">
    <source>
        <dbReference type="Pfam" id="PF01571"/>
    </source>
</evidence>